<protein>
    <recommendedName>
        <fullName evidence="3">UPF0122 protein TICRE_23360</fullName>
    </recommendedName>
</protein>
<dbReference type="GO" id="GO:0003677">
    <property type="term" value="F:DNA binding"/>
    <property type="evidence" value="ECO:0007669"/>
    <property type="project" value="UniProtKB-KW"/>
</dbReference>
<dbReference type="InterPro" id="IPR013324">
    <property type="entry name" value="RNA_pol_sigma_r3/r4-like"/>
</dbReference>
<dbReference type="RefSeq" id="WP_075728248.1">
    <property type="nucleotide sequence ID" value="NZ_LTDM01000064.1"/>
</dbReference>
<organism evidence="4 5">
    <name type="scientific">Tissierella creatinophila DSM 6911</name>
    <dbReference type="NCBI Taxonomy" id="1123403"/>
    <lineage>
        <taxon>Bacteria</taxon>
        <taxon>Bacillati</taxon>
        <taxon>Bacillota</taxon>
        <taxon>Tissierellia</taxon>
        <taxon>Tissierellales</taxon>
        <taxon>Tissierellaceae</taxon>
        <taxon>Tissierella</taxon>
    </lineage>
</organism>
<dbReference type="InterPro" id="IPR007394">
    <property type="entry name" value="UPF0122"/>
</dbReference>
<name>A0A1U7M378_TISCR</name>
<gene>
    <name evidence="4" type="ORF">TICRE_23360</name>
</gene>
<dbReference type="AlphaFoldDB" id="A0A1U7M378"/>
<accession>A0A1U7M378</accession>
<dbReference type="EMBL" id="LTDM01000064">
    <property type="protein sequence ID" value="OLS01736.1"/>
    <property type="molecule type" value="Genomic_DNA"/>
</dbReference>
<evidence type="ECO:0000313" key="4">
    <source>
        <dbReference type="EMBL" id="OLS01736.1"/>
    </source>
</evidence>
<dbReference type="HAMAP" id="MF_00245">
    <property type="entry name" value="UPF0122"/>
    <property type="match status" value="1"/>
</dbReference>
<evidence type="ECO:0000256" key="1">
    <source>
        <dbReference type="ARBA" id="ARBA00008720"/>
    </source>
</evidence>
<comment type="caution">
    <text evidence="4">The sequence shown here is derived from an EMBL/GenBank/DDBJ whole genome shotgun (WGS) entry which is preliminary data.</text>
</comment>
<evidence type="ECO:0000256" key="3">
    <source>
        <dbReference type="HAMAP-Rule" id="MF_00245"/>
    </source>
</evidence>
<sequence length="130" mass="15061">MVEKVVEVGILFDFYGKLLSSRQISVIELFYIHDLSLAEIGEELDITRQGVYDTLKRAEKKLYEYEENLGLVHEFKKNTLAIKSIIEISRDILTILKDKDKIASKDILFKIEKIENTGRKILKNSREVGN</sequence>
<evidence type="ECO:0000256" key="2">
    <source>
        <dbReference type="ARBA" id="ARBA00024764"/>
    </source>
</evidence>
<dbReference type="Gene3D" id="1.10.10.10">
    <property type="entry name" value="Winged helix-like DNA-binding domain superfamily/Winged helix DNA-binding domain"/>
    <property type="match status" value="1"/>
</dbReference>
<dbReference type="Proteomes" id="UP000186112">
    <property type="component" value="Unassembled WGS sequence"/>
</dbReference>
<dbReference type="InterPro" id="IPR054831">
    <property type="entry name" value="UPF0122_fam_protein"/>
</dbReference>
<reference evidence="4 5" key="1">
    <citation type="submission" date="2016-02" db="EMBL/GenBank/DDBJ databases">
        <title>Genome sequence of Tissierella creatinophila DSM 6911.</title>
        <authorList>
            <person name="Poehlein A."/>
            <person name="Daniel R."/>
        </authorList>
    </citation>
    <scope>NUCLEOTIDE SEQUENCE [LARGE SCALE GENOMIC DNA]</scope>
    <source>
        <strain evidence="4 5">DSM 6911</strain>
    </source>
</reference>
<dbReference type="PANTHER" id="PTHR40083:SF1">
    <property type="entry name" value="UPF0122 PROTEIN YLXM"/>
    <property type="match status" value="1"/>
</dbReference>
<dbReference type="PANTHER" id="PTHR40083">
    <property type="entry name" value="UPF0122 PROTEIN CBO2450/CLC_2298"/>
    <property type="match status" value="1"/>
</dbReference>
<comment type="function">
    <text evidence="2 3">Might take part in the signal recognition particle (SRP) pathway. This is inferred from the conservation of its genetic proximity to ftsY/ffh. May be a regulatory protein.</text>
</comment>
<dbReference type="NCBIfam" id="NF045758">
    <property type="entry name" value="YlxM"/>
    <property type="match status" value="1"/>
</dbReference>
<keyword evidence="5" id="KW-1185">Reference proteome</keyword>
<dbReference type="OrthoDB" id="6392at2"/>
<dbReference type="SUPFAM" id="SSF88659">
    <property type="entry name" value="Sigma3 and sigma4 domains of RNA polymerase sigma factors"/>
    <property type="match status" value="1"/>
</dbReference>
<dbReference type="Pfam" id="PF04297">
    <property type="entry name" value="UPF0122"/>
    <property type="match status" value="1"/>
</dbReference>
<evidence type="ECO:0000313" key="5">
    <source>
        <dbReference type="Proteomes" id="UP000186112"/>
    </source>
</evidence>
<comment type="similarity">
    <text evidence="1 3">Belongs to the UPF0122 family.</text>
</comment>
<keyword evidence="4" id="KW-0238">DNA-binding</keyword>
<proteinExistence type="inferred from homology"/>
<dbReference type="InterPro" id="IPR036388">
    <property type="entry name" value="WH-like_DNA-bd_sf"/>
</dbReference>